<evidence type="ECO:0000256" key="1">
    <source>
        <dbReference type="ARBA" id="ARBA00004496"/>
    </source>
</evidence>
<sequence length="160" mass="17812">MEINFVRIDDRLIHGQVASIWVKETRCNKIFVCSDEVAEDKLRKTLLLKVAPPGVKAYVLPIDKVLEVYKNPKYDSFKALILCVKPGDVLRLIEGGMVMKSVNLGGMCFKTGRTQISGAVSLGPEDIDALNKIHELGIELELRKIASDSKIDVMSKIKDL</sequence>
<dbReference type="AlphaFoldDB" id="A0A1J0GDP5"/>
<dbReference type="GO" id="GO:0016301">
    <property type="term" value="F:kinase activity"/>
    <property type="evidence" value="ECO:0007669"/>
    <property type="project" value="UniProtKB-KW"/>
</dbReference>
<dbReference type="EMBL" id="CP015756">
    <property type="protein sequence ID" value="APC39411.1"/>
    <property type="molecule type" value="Genomic_DNA"/>
</dbReference>
<evidence type="ECO:0000256" key="3">
    <source>
        <dbReference type="ARBA" id="ARBA00022490"/>
    </source>
</evidence>
<dbReference type="OrthoDB" id="9788818at2"/>
<dbReference type="SUPFAM" id="SSF52728">
    <property type="entry name" value="PTS IIb component"/>
    <property type="match status" value="1"/>
</dbReference>
<keyword evidence="10" id="KW-1185">Reference proteome</keyword>
<name>A0A1J0GDP5_9CLOT</name>
<organism evidence="9 10">
    <name type="scientific">Clostridium estertheticum subsp. estertheticum</name>
    <dbReference type="NCBI Taxonomy" id="1552"/>
    <lineage>
        <taxon>Bacteria</taxon>
        <taxon>Bacillati</taxon>
        <taxon>Bacillota</taxon>
        <taxon>Clostridia</taxon>
        <taxon>Eubacteriales</taxon>
        <taxon>Clostridiaceae</taxon>
        <taxon>Clostridium</taxon>
    </lineage>
</organism>
<dbReference type="PROSITE" id="PS51101">
    <property type="entry name" value="PTS_EIIB_TYPE_4"/>
    <property type="match status" value="1"/>
</dbReference>
<dbReference type="Gene3D" id="3.40.35.10">
    <property type="entry name" value="Phosphotransferase system, sorbose subfamily IIB component"/>
    <property type="match status" value="1"/>
</dbReference>
<evidence type="ECO:0000259" key="8">
    <source>
        <dbReference type="PROSITE" id="PS51101"/>
    </source>
</evidence>
<evidence type="ECO:0000313" key="10">
    <source>
        <dbReference type="Proteomes" id="UP000182569"/>
    </source>
</evidence>
<evidence type="ECO:0000256" key="7">
    <source>
        <dbReference type="ARBA" id="ARBA00022777"/>
    </source>
</evidence>
<evidence type="ECO:0000256" key="4">
    <source>
        <dbReference type="ARBA" id="ARBA00022597"/>
    </source>
</evidence>
<keyword evidence="7" id="KW-0418">Kinase</keyword>
<dbReference type="Pfam" id="PF03830">
    <property type="entry name" value="PTSIIB_sorb"/>
    <property type="match status" value="1"/>
</dbReference>
<dbReference type="GO" id="GO:0009401">
    <property type="term" value="P:phosphoenolpyruvate-dependent sugar phosphotransferase system"/>
    <property type="evidence" value="ECO:0007669"/>
    <property type="project" value="UniProtKB-KW"/>
</dbReference>
<feature type="domain" description="PTS EIIB type-4" evidence="8">
    <location>
        <begin position="1"/>
        <end position="160"/>
    </location>
</feature>
<dbReference type="GO" id="GO:0005737">
    <property type="term" value="C:cytoplasm"/>
    <property type="evidence" value="ECO:0007669"/>
    <property type="project" value="UniProtKB-SubCell"/>
</dbReference>
<keyword evidence="5" id="KW-0808">Transferase</keyword>
<evidence type="ECO:0000256" key="5">
    <source>
        <dbReference type="ARBA" id="ARBA00022679"/>
    </source>
</evidence>
<comment type="subcellular location">
    <subcellularLocation>
        <location evidence="1">Cytoplasm</location>
    </subcellularLocation>
</comment>
<dbReference type="KEGG" id="ceu:A7L45_04715"/>
<dbReference type="GO" id="GO:0008982">
    <property type="term" value="F:protein-N(PI)-phosphohistidine-sugar phosphotransferase activity"/>
    <property type="evidence" value="ECO:0007669"/>
    <property type="project" value="InterPro"/>
</dbReference>
<evidence type="ECO:0000313" key="9">
    <source>
        <dbReference type="EMBL" id="APC39411.1"/>
    </source>
</evidence>
<accession>A0A1J0GDP5</accession>
<keyword evidence="2" id="KW-0813">Transport</keyword>
<evidence type="ECO:0000256" key="2">
    <source>
        <dbReference type="ARBA" id="ARBA00022448"/>
    </source>
</evidence>
<dbReference type="GeneID" id="83591761"/>
<keyword evidence="4" id="KW-0762">Sugar transport</keyword>
<proteinExistence type="predicted"/>
<reference evidence="10" key="1">
    <citation type="journal article" date="2016" name="Front. Microbiol.">
        <title>Complete Genome Sequence of Clostridium estertheticum DSM 8809, a Microbe Identified in Spoiled Vacuum Packed Beef.</title>
        <authorList>
            <person name="Yu Z."/>
            <person name="Gunn L."/>
            <person name="Brennan E."/>
            <person name="Reid R."/>
            <person name="Wall P.G."/>
            <person name="Gaora O.P."/>
            <person name="Hurley D."/>
            <person name="Bolton D."/>
            <person name="Fanning S."/>
        </authorList>
    </citation>
    <scope>NUCLEOTIDE SEQUENCE [LARGE SCALE GENOMIC DNA]</scope>
    <source>
        <strain evidence="10">DSM 8809</strain>
    </source>
</reference>
<dbReference type="InterPro" id="IPR036667">
    <property type="entry name" value="PTS_IIB_sorbose-sp_sf"/>
</dbReference>
<dbReference type="STRING" id="1552.A7L45_04715"/>
<dbReference type="RefSeq" id="WP_071611704.1">
    <property type="nucleotide sequence ID" value="NZ_CP015756.1"/>
</dbReference>
<gene>
    <name evidence="9" type="ORF">A7L45_04715</name>
</gene>
<dbReference type="InterPro" id="IPR004720">
    <property type="entry name" value="PTS_IIB_sorbose-sp"/>
</dbReference>
<keyword evidence="3" id="KW-0963">Cytoplasm</keyword>
<protein>
    <submittedName>
        <fullName evidence="9">PTS fructose transporter subunit IIB</fullName>
    </submittedName>
</protein>
<dbReference type="CDD" id="cd00001">
    <property type="entry name" value="PTS_IIB_man"/>
    <property type="match status" value="1"/>
</dbReference>
<keyword evidence="6" id="KW-0598">Phosphotransferase system</keyword>
<dbReference type="Proteomes" id="UP000182569">
    <property type="component" value="Chromosome"/>
</dbReference>
<evidence type="ECO:0000256" key="6">
    <source>
        <dbReference type="ARBA" id="ARBA00022683"/>
    </source>
</evidence>